<name>A0A316EZS5_9BURK</name>
<feature type="region of interest" description="Disordered" evidence="4">
    <location>
        <begin position="15"/>
        <end position="53"/>
    </location>
</feature>
<keyword evidence="2" id="KW-0479">Metal-binding</keyword>
<evidence type="ECO:0000256" key="3">
    <source>
        <dbReference type="ARBA" id="ARBA00023004"/>
    </source>
</evidence>
<evidence type="ECO:0000313" key="7">
    <source>
        <dbReference type="Proteomes" id="UP000245754"/>
    </source>
</evidence>
<dbReference type="InterPro" id="IPR012827">
    <property type="entry name" value="Hemerythrin_metal-bd"/>
</dbReference>
<dbReference type="SUPFAM" id="SSF47188">
    <property type="entry name" value="Hemerythrin-like"/>
    <property type="match status" value="1"/>
</dbReference>
<proteinExistence type="inferred from homology"/>
<evidence type="ECO:0000259" key="5">
    <source>
        <dbReference type="Pfam" id="PF01814"/>
    </source>
</evidence>
<dbReference type="PROSITE" id="PS00550">
    <property type="entry name" value="HEMERYTHRINS"/>
    <property type="match status" value="1"/>
</dbReference>
<evidence type="ECO:0000256" key="4">
    <source>
        <dbReference type="SAM" id="MobiDB-lite"/>
    </source>
</evidence>
<dbReference type="NCBIfam" id="NF002522">
    <property type="entry name" value="PRK01917.1"/>
    <property type="match status" value="1"/>
</dbReference>
<dbReference type="InterPro" id="IPR012312">
    <property type="entry name" value="Hemerythrin-like"/>
</dbReference>
<dbReference type="AlphaFoldDB" id="A0A316EZS5"/>
<comment type="caution">
    <text evidence="6">The sequence shown here is derived from an EMBL/GenBank/DDBJ whole genome shotgun (WGS) entry which is preliminary data.</text>
</comment>
<gene>
    <name evidence="6" type="ORF">C7419_1012109</name>
</gene>
<feature type="domain" description="Hemerythrin-like" evidence="5">
    <location>
        <begin position="65"/>
        <end position="168"/>
    </location>
</feature>
<keyword evidence="7" id="KW-1185">Reference proteome</keyword>
<accession>A0A316EZS5</accession>
<dbReference type="Proteomes" id="UP000245754">
    <property type="component" value="Unassembled WGS sequence"/>
</dbReference>
<sequence length="185" mass="19748">MTATDTRLSDLASMTPFATTSATPSATTTATTSMPTSTAVSPSPYEGLSSEGLPADLHLDEPVTDATHAEFVQLLAAAVAADDEGFLAAFDAWIDHTRYHFQQEEQWMEAMAFGPRGCHAGEHQQVLAIAEAIRTAVADDGRLDLGRRLAGELSGWFDHHVKSMDAMMVSHMKANGFSLVEGPPA</sequence>
<dbReference type="CDD" id="cd12107">
    <property type="entry name" value="Hemerythrin"/>
    <property type="match status" value="1"/>
</dbReference>
<evidence type="ECO:0000256" key="2">
    <source>
        <dbReference type="ARBA" id="ARBA00022723"/>
    </source>
</evidence>
<protein>
    <submittedName>
        <fullName evidence="6">Hemerythrin-like metal-binding protein</fullName>
    </submittedName>
</protein>
<dbReference type="Gene3D" id="1.20.120.50">
    <property type="entry name" value="Hemerythrin-like"/>
    <property type="match status" value="1"/>
</dbReference>
<dbReference type="NCBIfam" id="TIGR02481">
    <property type="entry name" value="hemeryth_dom"/>
    <property type="match status" value="1"/>
</dbReference>
<dbReference type="Pfam" id="PF01814">
    <property type="entry name" value="Hemerythrin"/>
    <property type="match status" value="1"/>
</dbReference>
<dbReference type="InterPro" id="IPR035938">
    <property type="entry name" value="Hemerythrin-like_sf"/>
</dbReference>
<keyword evidence="3" id="KW-0408">Iron</keyword>
<evidence type="ECO:0000256" key="1">
    <source>
        <dbReference type="ARBA" id="ARBA00010587"/>
    </source>
</evidence>
<feature type="compositionally biased region" description="Low complexity" evidence="4">
    <location>
        <begin position="15"/>
        <end position="44"/>
    </location>
</feature>
<organism evidence="6 7">
    <name type="scientific">Cupriavidus plantarum</name>
    <dbReference type="NCBI Taxonomy" id="942865"/>
    <lineage>
        <taxon>Bacteria</taxon>
        <taxon>Pseudomonadati</taxon>
        <taxon>Pseudomonadota</taxon>
        <taxon>Betaproteobacteria</taxon>
        <taxon>Burkholderiales</taxon>
        <taxon>Burkholderiaceae</taxon>
        <taxon>Cupriavidus</taxon>
    </lineage>
</organism>
<reference evidence="6 7" key="1">
    <citation type="submission" date="2018-05" db="EMBL/GenBank/DDBJ databases">
        <title>Genomic Encyclopedia of Type Strains, Phase IV (KMG-V): Genome sequencing to study the core and pangenomes of soil and plant-associated prokaryotes.</title>
        <authorList>
            <person name="Whitman W."/>
        </authorList>
    </citation>
    <scope>NUCLEOTIDE SEQUENCE [LARGE SCALE GENOMIC DNA]</scope>
    <source>
        <strain evidence="6 7">SLV-132</strain>
    </source>
</reference>
<dbReference type="GO" id="GO:0046872">
    <property type="term" value="F:metal ion binding"/>
    <property type="evidence" value="ECO:0007669"/>
    <property type="project" value="UniProtKB-KW"/>
</dbReference>
<dbReference type="EMBL" id="QGGT01000001">
    <property type="protein sequence ID" value="PWK38217.1"/>
    <property type="molecule type" value="Genomic_DNA"/>
</dbReference>
<dbReference type="InterPro" id="IPR016131">
    <property type="entry name" value="Haemerythrin_Fe_BS"/>
</dbReference>
<evidence type="ECO:0000313" key="6">
    <source>
        <dbReference type="EMBL" id="PWK38217.1"/>
    </source>
</evidence>
<comment type="similarity">
    <text evidence="1">Belongs to the hemerythrin family.</text>
</comment>